<comment type="caution">
    <text evidence="1">The sequence shown here is derived from an EMBL/GenBank/DDBJ whole genome shotgun (WGS) entry which is preliminary data.</text>
</comment>
<name>A0A8X8CM59_POPTO</name>
<gene>
    <name evidence="1" type="ORF">POTOM_035488</name>
</gene>
<evidence type="ECO:0000313" key="2">
    <source>
        <dbReference type="Proteomes" id="UP000886885"/>
    </source>
</evidence>
<dbReference type="EMBL" id="JAAWWB010000019">
    <property type="protein sequence ID" value="KAG6759024.1"/>
    <property type="molecule type" value="Genomic_DNA"/>
</dbReference>
<dbReference type="Proteomes" id="UP000886885">
    <property type="component" value="Chromosome 10A"/>
</dbReference>
<protein>
    <submittedName>
        <fullName evidence="1">Uncharacterized protein</fullName>
    </submittedName>
</protein>
<dbReference type="AlphaFoldDB" id="A0A8X8CM59"/>
<reference evidence="1" key="1">
    <citation type="journal article" date="2020" name="bioRxiv">
        <title>Hybrid origin of Populus tomentosa Carr. identified through genome sequencing and phylogenomic analysis.</title>
        <authorList>
            <person name="An X."/>
            <person name="Gao K."/>
            <person name="Chen Z."/>
            <person name="Li J."/>
            <person name="Yang X."/>
            <person name="Yang X."/>
            <person name="Zhou J."/>
            <person name="Guo T."/>
            <person name="Zhao T."/>
            <person name="Huang S."/>
            <person name="Miao D."/>
            <person name="Khan W.U."/>
            <person name="Rao P."/>
            <person name="Ye M."/>
            <person name="Lei B."/>
            <person name="Liao W."/>
            <person name="Wang J."/>
            <person name="Ji L."/>
            <person name="Li Y."/>
            <person name="Guo B."/>
            <person name="Mustafa N.S."/>
            <person name="Li S."/>
            <person name="Yun Q."/>
            <person name="Keller S.R."/>
            <person name="Mao J."/>
            <person name="Zhang R."/>
            <person name="Strauss S.H."/>
        </authorList>
    </citation>
    <scope>NUCLEOTIDE SEQUENCE</scope>
    <source>
        <strain evidence="1">GM15</strain>
        <tissue evidence="1">Leaf</tissue>
    </source>
</reference>
<organism evidence="1 2">
    <name type="scientific">Populus tomentosa</name>
    <name type="common">Chinese white poplar</name>
    <dbReference type="NCBI Taxonomy" id="118781"/>
    <lineage>
        <taxon>Eukaryota</taxon>
        <taxon>Viridiplantae</taxon>
        <taxon>Streptophyta</taxon>
        <taxon>Embryophyta</taxon>
        <taxon>Tracheophyta</taxon>
        <taxon>Spermatophyta</taxon>
        <taxon>Magnoliopsida</taxon>
        <taxon>eudicotyledons</taxon>
        <taxon>Gunneridae</taxon>
        <taxon>Pentapetalae</taxon>
        <taxon>rosids</taxon>
        <taxon>fabids</taxon>
        <taxon>Malpighiales</taxon>
        <taxon>Salicaceae</taxon>
        <taxon>Saliceae</taxon>
        <taxon>Populus</taxon>
    </lineage>
</organism>
<evidence type="ECO:0000313" key="1">
    <source>
        <dbReference type="EMBL" id="KAG6759024.1"/>
    </source>
</evidence>
<proteinExistence type="predicted"/>
<accession>A0A8X8CM59</accession>
<keyword evidence="2" id="KW-1185">Reference proteome</keyword>
<sequence>MVSCSHKTCCAFLPGFCFPLPLQYWIATDGGKKSYTVETKTSSIHDAATKRKYLSADAQDALVDGVRALECVSVKCMVFILLRCPSLANGETLLV</sequence>